<dbReference type="InterPro" id="IPR018637">
    <property type="entry name" value="DUF2059"/>
</dbReference>
<dbReference type="AlphaFoldDB" id="R0ERC5"/>
<name>R0ERC5_CAUVI</name>
<dbReference type="Pfam" id="PF09832">
    <property type="entry name" value="DUF2059"/>
    <property type="match status" value="1"/>
</dbReference>
<feature type="domain" description="DUF2059" evidence="2">
    <location>
        <begin position="95"/>
        <end position="151"/>
    </location>
</feature>
<feature type="chain" id="PRO_5004349404" description="DUF2059 domain-containing protein" evidence="1">
    <location>
        <begin position="23"/>
        <end position="169"/>
    </location>
</feature>
<dbReference type="STRING" id="1292034.OR37_00063"/>
<accession>R0ERC5</accession>
<dbReference type="RefSeq" id="WP_004615091.1">
    <property type="nucleotide sequence ID" value="NZ_APMP01000001.1"/>
</dbReference>
<organism evidence="3 4">
    <name type="scientific">Caulobacter vibrioides OR37</name>
    <dbReference type="NCBI Taxonomy" id="1292034"/>
    <lineage>
        <taxon>Bacteria</taxon>
        <taxon>Pseudomonadati</taxon>
        <taxon>Pseudomonadota</taxon>
        <taxon>Alphaproteobacteria</taxon>
        <taxon>Caulobacterales</taxon>
        <taxon>Caulobacteraceae</taxon>
        <taxon>Caulobacter</taxon>
    </lineage>
</organism>
<dbReference type="PATRIC" id="fig|1292034.3.peg.65"/>
<dbReference type="eggNOG" id="COG3184">
    <property type="taxonomic scope" value="Bacteria"/>
</dbReference>
<evidence type="ECO:0000313" key="4">
    <source>
        <dbReference type="Proteomes" id="UP000013063"/>
    </source>
</evidence>
<evidence type="ECO:0000313" key="3">
    <source>
        <dbReference type="EMBL" id="ENZ83562.1"/>
    </source>
</evidence>
<evidence type="ECO:0000259" key="2">
    <source>
        <dbReference type="Pfam" id="PF09832"/>
    </source>
</evidence>
<gene>
    <name evidence="3" type="ORF">OR37_00063</name>
</gene>
<dbReference type="Proteomes" id="UP000013063">
    <property type="component" value="Unassembled WGS sequence"/>
</dbReference>
<comment type="caution">
    <text evidence="3">The sequence shown here is derived from an EMBL/GenBank/DDBJ whole genome shotgun (WGS) entry which is preliminary data.</text>
</comment>
<keyword evidence="4" id="KW-1185">Reference proteome</keyword>
<sequence length="169" mass="18145" precursor="true">MRKFLTLLALTCALAAPAAASAEPSAKALALTRRMVAAMHVEQTMAPLIRSVLQQEMDMTVAQRKTLSDQQKTMLSGALTEAVGEVVDSGLMSRVVDKLVPAYAEVYSEQELQAVVDFYESPIGQSVLKKMPLLGPAATKVMVEIAPEIQADLAARIAKKLDGFDKVGK</sequence>
<protein>
    <recommendedName>
        <fullName evidence="2">DUF2059 domain-containing protein</fullName>
    </recommendedName>
</protein>
<feature type="signal peptide" evidence="1">
    <location>
        <begin position="1"/>
        <end position="22"/>
    </location>
</feature>
<keyword evidence="1" id="KW-0732">Signal</keyword>
<evidence type="ECO:0000256" key="1">
    <source>
        <dbReference type="SAM" id="SignalP"/>
    </source>
</evidence>
<proteinExistence type="predicted"/>
<dbReference type="EMBL" id="APMP01000001">
    <property type="protein sequence ID" value="ENZ83562.1"/>
    <property type="molecule type" value="Genomic_DNA"/>
</dbReference>
<reference evidence="3 4" key="1">
    <citation type="journal article" date="2013" name="Genome Announc.">
        <title>Draft Genome Sequence for Caulobacter sp. Strain OR37, a Bacterium Tolerant to Heavy Metals.</title>
        <authorList>
            <person name="Utturkar S.M."/>
            <person name="Bollmann A."/>
            <person name="Brzoska R.M."/>
            <person name="Klingeman D.M."/>
            <person name="Epstein S.E."/>
            <person name="Palumbo A.V."/>
            <person name="Brown S.D."/>
        </authorList>
    </citation>
    <scope>NUCLEOTIDE SEQUENCE [LARGE SCALE GENOMIC DNA]</scope>
    <source>
        <strain evidence="3 4">OR37</strain>
    </source>
</reference>